<organism evidence="5 6">
    <name type="scientific">Streptococcus anginosus</name>
    <dbReference type="NCBI Taxonomy" id="1328"/>
    <lineage>
        <taxon>Bacteria</taxon>
        <taxon>Bacillati</taxon>
        <taxon>Bacillota</taxon>
        <taxon>Bacilli</taxon>
        <taxon>Lactobacillales</taxon>
        <taxon>Streptococcaceae</taxon>
        <taxon>Streptococcus</taxon>
        <taxon>Streptococcus anginosus group</taxon>
    </lineage>
</organism>
<evidence type="ECO:0000256" key="3">
    <source>
        <dbReference type="ARBA" id="ARBA00023125"/>
    </source>
</evidence>
<reference evidence="5 6" key="1">
    <citation type="submission" date="2022-10" db="EMBL/GenBank/DDBJ databases">
        <title>Comparative genomic study of S. anginosus.</title>
        <authorList>
            <person name="Prasad A."/>
            <person name="Ene A."/>
            <person name="Jablonska S."/>
            <person name="Du J."/>
            <person name="Wolfe A.J."/>
            <person name="Putonti C."/>
        </authorList>
    </citation>
    <scope>NUCLEOTIDE SEQUENCE [LARGE SCALE GENOMIC DNA]</scope>
    <source>
        <strain evidence="5 6">UMB9231</strain>
    </source>
</reference>
<dbReference type="InterPro" id="IPR044946">
    <property type="entry name" value="Restrct_endonuc_typeI_TRD_sf"/>
</dbReference>
<proteinExistence type="inferred from homology"/>
<dbReference type="SUPFAM" id="SSF116734">
    <property type="entry name" value="DNA methylase specificity domain"/>
    <property type="match status" value="1"/>
</dbReference>
<dbReference type="InterPro" id="IPR000055">
    <property type="entry name" value="Restrct_endonuc_typeI_TRD"/>
</dbReference>
<name>A0ABT3EAR4_STRAP</name>
<dbReference type="Gene3D" id="3.90.220.20">
    <property type="entry name" value="DNA methylase specificity domains"/>
    <property type="match status" value="2"/>
</dbReference>
<accession>A0ABT3EAR4</accession>
<protein>
    <submittedName>
        <fullName evidence="5">Restriction endonuclease subunit S</fullName>
    </submittedName>
</protein>
<dbReference type="GO" id="GO:0004519">
    <property type="term" value="F:endonuclease activity"/>
    <property type="evidence" value="ECO:0007669"/>
    <property type="project" value="UniProtKB-KW"/>
</dbReference>
<keyword evidence="5" id="KW-0378">Hydrolase</keyword>
<keyword evidence="6" id="KW-1185">Reference proteome</keyword>
<evidence type="ECO:0000259" key="4">
    <source>
        <dbReference type="Pfam" id="PF01420"/>
    </source>
</evidence>
<evidence type="ECO:0000256" key="2">
    <source>
        <dbReference type="ARBA" id="ARBA00022747"/>
    </source>
</evidence>
<evidence type="ECO:0000313" key="6">
    <source>
        <dbReference type="Proteomes" id="UP001526076"/>
    </source>
</evidence>
<keyword evidence="3" id="KW-0238">DNA-binding</keyword>
<gene>
    <name evidence="5" type="ORF">OJ597_06195</name>
</gene>
<comment type="similarity">
    <text evidence="1">Belongs to the type-I restriction system S methylase family.</text>
</comment>
<keyword evidence="5" id="KW-0255">Endonuclease</keyword>
<dbReference type="EMBL" id="JAPAHU010000009">
    <property type="protein sequence ID" value="MCW1042048.1"/>
    <property type="molecule type" value="Genomic_DNA"/>
</dbReference>
<evidence type="ECO:0000256" key="1">
    <source>
        <dbReference type="ARBA" id="ARBA00010923"/>
    </source>
</evidence>
<sequence>MAKIDTSRWKEFIVGDLFETEKTGRNVQVPTGGWIAIKNLVSGYTPRITVSGVNNGIVGYYEDIDDANYRVYENFISVSFLGTVFYQANKASLDMKVHCLKPLDIELNERIAFFLITVIKISLGSILYSDQISSTVLPGLKIMLPVDASGNPDWAYMDLFMQNVMNESKACLGNLRLAKEEKSKVDVSNWLPFKIGDLFEKLQLNIKNPDFNKALDVSEEQTKEFNLPLVNAKHGNNGIMYYGRESDFETAEMTIDIVQNGAIATGDVYAQPQKTGVLWDAYLIKPFADIQSEYTLMFLSTVIERSIKEHFSYDDKCVWDKASQLYVSLPVDKAGCPDWAYMDAFMSTALRECESALTSIKEIG</sequence>
<evidence type="ECO:0000313" key="5">
    <source>
        <dbReference type="EMBL" id="MCW1042048.1"/>
    </source>
</evidence>
<dbReference type="Proteomes" id="UP001526076">
    <property type="component" value="Unassembled WGS sequence"/>
</dbReference>
<feature type="domain" description="Type I restriction modification DNA specificity" evidence="4">
    <location>
        <begin position="8"/>
        <end position="162"/>
    </location>
</feature>
<dbReference type="RefSeq" id="WP_167710414.1">
    <property type="nucleotide sequence ID" value="NZ_FMKB01000013.1"/>
</dbReference>
<comment type="caution">
    <text evidence="5">The sequence shown here is derived from an EMBL/GenBank/DDBJ whole genome shotgun (WGS) entry which is preliminary data.</text>
</comment>
<keyword evidence="2" id="KW-0680">Restriction system</keyword>
<keyword evidence="5" id="KW-0540">Nuclease</keyword>
<dbReference type="Pfam" id="PF01420">
    <property type="entry name" value="Methylase_S"/>
    <property type="match status" value="1"/>
</dbReference>